<evidence type="ECO:0000313" key="1">
    <source>
        <dbReference type="EMBL" id="KAF7835585.1"/>
    </source>
</evidence>
<dbReference type="AlphaFoldDB" id="A0A834X0P9"/>
<evidence type="ECO:0000313" key="2">
    <source>
        <dbReference type="Proteomes" id="UP000634136"/>
    </source>
</evidence>
<keyword evidence="2" id="KW-1185">Reference proteome</keyword>
<accession>A0A834X0P9</accession>
<organism evidence="1 2">
    <name type="scientific">Senna tora</name>
    <dbReference type="NCBI Taxonomy" id="362788"/>
    <lineage>
        <taxon>Eukaryota</taxon>
        <taxon>Viridiplantae</taxon>
        <taxon>Streptophyta</taxon>
        <taxon>Embryophyta</taxon>
        <taxon>Tracheophyta</taxon>
        <taxon>Spermatophyta</taxon>
        <taxon>Magnoliopsida</taxon>
        <taxon>eudicotyledons</taxon>
        <taxon>Gunneridae</taxon>
        <taxon>Pentapetalae</taxon>
        <taxon>rosids</taxon>
        <taxon>fabids</taxon>
        <taxon>Fabales</taxon>
        <taxon>Fabaceae</taxon>
        <taxon>Caesalpinioideae</taxon>
        <taxon>Cassia clade</taxon>
        <taxon>Senna</taxon>
    </lineage>
</organism>
<reference evidence="1" key="1">
    <citation type="submission" date="2020-09" db="EMBL/GenBank/DDBJ databases">
        <title>Genome-Enabled Discovery of Anthraquinone Biosynthesis in Senna tora.</title>
        <authorList>
            <person name="Kang S.-H."/>
            <person name="Pandey R.P."/>
            <person name="Lee C.-M."/>
            <person name="Sim J.-S."/>
            <person name="Jeong J.-T."/>
            <person name="Choi B.-S."/>
            <person name="Jung M."/>
            <person name="Ginzburg D."/>
            <person name="Zhao K."/>
            <person name="Won S.Y."/>
            <person name="Oh T.-J."/>
            <person name="Yu Y."/>
            <person name="Kim N.-H."/>
            <person name="Lee O.R."/>
            <person name="Lee T.-H."/>
            <person name="Bashyal P."/>
            <person name="Kim T.-S."/>
            <person name="Lee W.-H."/>
            <person name="Kawkins C."/>
            <person name="Kim C.-K."/>
            <person name="Kim J.S."/>
            <person name="Ahn B.O."/>
            <person name="Rhee S.Y."/>
            <person name="Sohng J.K."/>
        </authorList>
    </citation>
    <scope>NUCLEOTIDE SEQUENCE</scope>
    <source>
        <tissue evidence="1">Leaf</tissue>
    </source>
</reference>
<name>A0A834X0P9_9FABA</name>
<sequence>MTRGIVNPLYTKQPAYAHMAPTAPSMA</sequence>
<gene>
    <name evidence="1" type="ORF">G2W53_010444</name>
</gene>
<protein>
    <submittedName>
        <fullName evidence="1">Uncharacterized protein</fullName>
    </submittedName>
</protein>
<dbReference type="Proteomes" id="UP000634136">
    <property type="component" value="Unassembled WGS sequence"/>
</dbReference>
<proteinExistence type="predicted"/>
<dbReference type="EMBL" id="JAAIUW010000004">
    <property type="protein sequence ID" value="KAF7835585.1"/>
    <property type="molecule type" value="Genomic_DNA"/>
</dbReference>
<comment type="caution">
    <text evidence="1">The sequence shown here is derived from an EMBL/GenBank/DDBJ whole genome shotgun (WGS) entry which is preliminary data.</text>
</comment>